<gene>
    <name evidence="1" type="ORF">EDS130_LOCUS44850</name>
</gene>
<protein>
    <submittedName>
        <fullName evidence="1">Uncharacterized protein</fullName>
    </submittedName>
</protein>
<organism evidence="1 2">
    <name type="scientific">Adineta ricciae</name>
    <name type="common">Rotifer</name>
    <dbReference type="NCBI Taxonomy" id="249248"/>
    <lineage>
        <taxon>Eukaryota</taxon>
        <taxon>Metazoa</taxon>
        <taxon>Spiralia</taxon>
        <taxon>Gnathifera</taxon>
        <taxon>Rotifera</taxon>
        <taxon>Eurotatoria</taxon>
        <taxon>Bdelloidea</taxon>
        <taxon>Adinetida</taxon>
        <taxon>Adinetidae</taxon>
        <taxon>Adineta</taxon>
    </lineage>
</organism>
<evidence type="ECO:0000313" key="1">
    <source>
        <dbReference type="EMBL" id="CAF1534677.1"/>
    </source>
</evidence>
<dbReference type="AlphaFoldDB" id="A0A815W083"/>
<comment type="caution">
    <text evidence="1">The sequence shown here is derived from an EMBL/GenBank/DDBJ whole genome shotgun (WGS) entry which is preliminary data.</text>
</comment>
<reference evidence="1" key="1">
    <citation type="submission" date="2021-02" db="EMBL/GenBank/DDBJ databases">
        <authorList>
            <person name="Nowell W R."/>
        </authorList>
    </citation>
    <scope>NUCLEOTIDE SEQUENCE</scope>
</reference>
<dbReference type="Proteomes" id="UP000663852">
    <property type="component" value="Unassembled WGS sequence"/>
</dbReference>
<name>A0A815W083_ADIRI</name>
<evidence type="ECO:0000313" key="2">
    <source>
        <dbReference type="Proteomes" id="UP000663852"/>
    </source>
</evidence>
<proteinExistence type="predicted"/>
<accession>A0A815W083</accession>
<dbReference type="EMBL" id="CAJNOJ010000937">
    <property type="protein sequence ID" value="CAF1534677.1"/>
    <property type="molecule type" value="Genomic_DNA"/>
</dbReference>
<sequence>MKLSATIVSIVQNCCIPNFAAYLQFIIGKLVWKIIIRPYLSSSVTSFVVLSRKRNFHFIMFDYLFKLMLRKRRDFVLKLKVLKQ</sequence>